<name>A0A0A0NUG6_STRRN</name>
<dbReference type="InterPro" id="IPR016181">
    <property type="entry name" value="Acyl_CoA_acyltransferase"/>
</dbReference>
<feature type="domain" description="N-acetyltransferase" evidence="1">
    <location>
        <begin position="21"/>
        <end position="188"/>
    </location>
</feature>
<dbReference type="Gene3D" id="3.30.470.20">
    <property type="entry name" value="ATP-grasp fold, B domain"/>
    <property type="match status" value="1"/>
</dbReference>
<evidence type="ECO:0000313" key="2">
    <source>
        <dbReference type="EMBL" id="RLV72145.1"/>
    </source>
</evidence>
<dbReference type="GO" id="GO:0005524">
    <property type="term" value="F:ATP binding"/>
    <property type="evidence" value="ECO:0007669"/>
    <property type="project" value="InterPro"/>
</dbReference>
<dbReference type="STRING" id="1343740.M271_48285"/>
<dbReference type="InterPro" id="IPR000182">
    <property type="entry name" value="GNAT_dom"/>
</dbReference>
<dbReference type="SUPFAM" id="SSF52210">
    <property type="entry name" value="Succinyl-CoA synthetase domains"/>
    <property type="match status" value="2"/>
</dbReference>
<dbReference type="PANTHER" id="PTHR42793:SF1">
    <property type="entry name" value="PEPTIDYL-LYSINE N-ACETYLTRANSFERASE PATZ"/>
    <property type="match status" value="1"/>
</dbReference>
<dbReference type="SUPFAM" id="SSF51735">
    <property type="entry name" value="NAD(P)-binding Rossmann-fold domains"/>
    <property type="match status" value="1"/>
</dbReference>
<dbReference type="KEGG" id="src:M271_48285"/>
<evidence type="ECO:0000313" key="3">
    <source>
        <dbReference type="Proteomes" id="UP000281594"/>
    </source>
</evidence>
<dbReference type="eggNOG" id="COG1042">
    <property type="taxonomic scope" value="Bacteria"/>
</dbReference>
<dbReference type="PANTHER" id="PTHR42793">
    <property type="entry name" value="COA BINDING DOMAIN CONTAINING PROTEIN"/>
    <property type="match status" value="1"/>
</dbReference>
<dbReference type="Pfam" id="PF00583">
    <property type="entry name" value="Acetyltransf_1"/>
    <property type="match status" value="1"/>
</dbReference>
<dbReference type="Gene3D" id="3.30.1490.20">
    <property type="entry name" value="ATP-grasp fold, A domain"/>
    <property type="match status" value="1"/>
</dbReference>
<dbReference type="HOGENOM" id="CLU_007415_3_0_11"/>
<dbReference type="InterPro" id="IPR013815">
    <property type="entry name" value="ATP_grasp_subdomain_1"/>
</dbReference>
<proteinExistence type="predicted"/>
<dbReference type="Pfam" id="PF19045">
    <property type="entry name" value="Ligase_CoA_2"/>
    <property type="match status" value="1"/>
</dbReference>
<dbReference type="eggNOG" id="COG0456">
    <property type="taxonomic scope" value="Bacteria"/>
</dbReference>
<dbReference type="InterPro" id="IPR036291">
    <property type="entry name" value="NAD(P)-bd_dom_sf"/>
</dbReference>
<dbReference type="Pfam" id="PF13380">
    <property type="entry name" value="CoA_binding_2"/>
    <property type="match status" value="1"/>
</dbReference>
<reference evidence="2 3" key="1">
    <citation type="journal article" date="2018" name="J. Biol. Chem.">
        <title>Discovery of the actinoplanic acid pathway in Streptomyces rapamycinicus reveals a genetically conserved synergism with rapamycin.</title>
        <authorList>
            <person name="Mrak P."/>
            <person name="Krastel P."/>
            <person name="Pivk Lukancic P."/>
            <person name="Tao J."/>
            <person name="Pistorius D."/>
            <person name="Moore C.M."/>
        </authorList>
    </citation>
    <scope>NUCLEOTIDE SEQUENCE [LARGE SCALE GENOMIC DNA]</scope>
    <source>
        <strain evidence="2 3">NRRL 5491</strain>
    </source>
</reference>
<dbReference type="Proteomes" id="UP000281594">
    <property type="component" value="Unassembled WGS sequence"/>
</dbReference>
<dbReference type="SUPFAM" id="SSF56059">
    <property type="entry name" value="Glutathione synthetase ATP-binding domain-like"/>
    <property type="match status" value="1"/>
</dbReference>
<dbReference type="GO" id="GO:0043758">
    <property type="term" value="F:acetate-CoA ligase (ADP-forming) activity"/>
    <property type="evidence" value="ECO:0007669"/>
    <property type="project" value="InterPro"/>
</dbReference>
<sequence length="909" mass="95722">MTDTTYRPGTVHALLADGSTVEIRPALPRDRDAVLRMHREMSPEAMRLRFFAVNPRYAQEAADRICAPGHRGYRALLALAGGRVVGVAEYTVLPLAPGEPVSADIALAVAEGRHGQGIGTLLLEHLVHAAREAGISGFTAEALAENHQVLKVFADLGLRTSRHFDGTDVHCIVHLEEDEHYLAAVDRRGRIADVASLRPLLLPRSVAVAGAGRRPGSVGRAALRNVRSGGFTGALYAVNPHARVIEGTPAFPSVAALPLVPDLVVLAVPAPAVADVAGQCGTAGVGALVVLTAGLDTGQAEALFTCCRRHGMRLVGPNCLGIADTADEARLNATFAAHPPLPGCAGVAVQSGGVGIALLERFGRLGVGVSSFVSLGDKYDVSGNDMLQWWEADTRTRLAVLHLESFGNPRAFSRTARRVARTMPVLTVDAGRSEAGRRAAASHTAAAATPTMTRGALFTQAGIIATRSIAELVDTTALLHAQPLPAGLRVAVVSNAGGAGVLAADACVDAGLTVPALDPGPAGELRAVLPPGAATGNPVDTTAAVSADRMRSCVDLLAAHATVDAVLVVLVPTALATGTRDDPLLALTGSPGRHPCPVAAVLLDQEVPVRFLVSGDDRPVPAYSEPQSAARALAPAARYARWRAEPPGSVPPLSGIDPAGATAVVAEFLTRHPDGGWPDPRDCAALLDRYRVPQLPWAWAEDEDTAVAAARHLVADERGRVAVKAYWPGLVHKSDLGALRLDLEGPDQVRHAYRDLRARFGDRMTGAFLQPMARRGVELFAGVVQDEVFGPLVLFGLGGTATELLADHAARLAPLTDRDVHSLLTAPRCAPLLFGYRGGEAVDLEGLEQLLLRLSRMACDLPQLAETDLNPVVARPDGVVALDVRLRLLPRHAHDPYLRRLRAARQWRT</sequence>
<dbReference type="Pfam" id="PF13549">
    <property type="entry name" value="ATP-grasp_5"/>
    <property type="match status" value="1"/>
</dbReference>
<accession>A0A0A0NUG6</accession>
<dbReference type="SUPFAM" id="SSF55729">
    <property type="entry name" value="Acyl-CoA N-acyltransferases (Nat)"/>
    <property type="match status" value="1"/>
</dbReference>
<dbReference type="GO" id="GO:0016747">
    <property type="term" value="F:acyltransferase activity, transferring groups other than amino-acyl groups"/>
    <property type="evidence" value="ECO:0007669"/>
    <property type="project" value="InterPro"/>
</dbReference>
<dbReference type="EMBL" id="QYCY01000004">
    <property type="protein sequence ID" value="RLV72145.1"/>
    <property type="molecule type" value="Genomic_DNA"/>
</dbReference>
<dbReference type="PROSITE" id="PS51186">
    <property type="entry name" value="GNAT"/>
    <property type="match status" value="1"/>
</dbReference>
<dbReference type="Gene3D" id="3.40.50.720">
    <property type="entry name" value="NAD(P)-binding Rossmann-like Domain"/>
    <property type="match status" value="1"/>
</dbReference>
<organism evidence="2 3">
    <name type="scientific">Streptomyces rapamycinicus (strain ATCC 29253 / DSM 41530 / NRRL 5491 / AYB-994)</name>
    <name type="common">Streptomyces hygroscopicus (strain ATCC 29253)</name>
    <dbReference type="NCBI Taxonomy" id="1343740"/>
    <lineage>
        <taxon>Bacteria</taxon>
        <taxon>Bacillati</taxon>
        <taxon>Actinomycetota</taxon>
        <taxon>Actinomycetes</taxon>
        <taxon>Kitasatosporales</taxon>
        <taxon>Streptomycetaceae</taxon>
        <taxon>Streptomyces</taxon>
        <taxon>Streptomyces violaceusniger group</taxon>
    </lineage>
</organism>
<dbReference type="Pfam" id="PF13607">
    <property type="entry name" value="Succ_CoA_lig"/>
    <property type="match status" value="1"/>
</dbReference>
<dbReference type="InterPro" id="IPR043938">
    <property type="entry name" value="Ligase_CoA_dom"/>
</dbReference>
<dbReference type="RefSeq" id="WP_020874499.1">
    <property type="nucleotide sequence ID" value="NC_022785.1"/>
</dbReference>
<evidence type="ECO:0000259" key="1">
    <source>
        <dbReference type="PROSITE" id="PS51186"/>
    </source>
</evidence>
<dbReference type="InterPro" id="IPR003781">
    <property type="entry name" value="CoA-bd"/>
</dbReference>
<dbReference type="AlphaFoldDB" id="A0A0A0NUG6"/>
<gene>
    <name evidence="2" type="ORF">D3C57_146500</name>
</gene>
<dbReference type="Gene3D" id="3.40.630.30">
    <property type="match status" value="1"/>
</dbReference>
<dbReference type="InterPro" id="IPR016102">
    <property type="entry name" value="Succinyl-CoA_synth-like"/>
</dbReference>
<dbReference type="SMART" id="SM00881">
    <property type="entry name" value="CoA_binding"/>
    <property type="match status" value="1"/>
</dbReference>
<dbReference type="eggNOG" id="COG0045">
    <property type="taxonomic scope" value="Bacteria"/>
</dbReference>
<keyword evidence="2" id="KW-0808">Transferase</keyword>
<dbReference type="InterPro" id="IPR032875">
    <property type="entry name" value="Succ_CoA_lig_flav_dom"/>
</dbReference>
<dbReference type="CDD" id="cd04301">
    <property type="entry name" value="NAT_SF"/>
    <property type="match status" value="1"/>
</dbReference>
<protein>
    <submittedName>
        <fullName evidence="2">GNAT family N-acetyltransferase</fullName>
    </submittedName>
</protein>
<comment type="caution">
    <text evidence="2">The sequence shown here is derived from an EMBL/GenBank/DDBJ whole genome shotgun (WGS) entry which is preliminary data.</text>
</comment>
<dbReference type="Gene3D" id="3.40.50.261">
    <property type="entry name" value="Succinyl-CoA synthetase domains"/>
    <property type="match status" value="2"/>
</dbReference>